<keyword evidence="15" id="KW-0812">Transmembrane</keyword>
<evidence type="ECO:0000256" key="9">
    <source>
        <dbReference type="ARBA" id="ARBA00022984"/>
    </source>
</evidence>
<comment type="catalytic activity">
    <reaction evidence="12">
        <text>Preferential cleavage: (Ac)2-L-Lys-D-Ala-|-D-Ala. Also transpeptidation of peptidyl-alanyl moieties that are N-acyl substituents of D-alanine.</text>
        <dbReference type="EC" id="3.4.16.4"/>
    </reaction>
</comment>
<feature type="domain" description="PASTA" evidence="18">
    <location>
        <begin position="702"/>
        <end position="758"/>
    </location>
</feature>
<comment type="similarity">
    <text evidence="1">In the C-terminal section; belongs to the transpeptidase family.</text>
</comment>
<proteinExistence type="inferred from homology"/>
<evidence type="ECO:0000313" key="20">
    <source>
        <dbReference type="Proteomes" id="UP000252770"/>
    </source>
</evidence>
<dbReference type="InterPro" id="IPR001460">
    <property type="entry name" value="PCN-bd_Tpept"/>
</dbReference>
<dbReference type="InterPro" id="IPR001264">
    <property type="entry name" value="Glyco_trans_51"/>
</dbReference>
<dbReference type="GO" id="GO:0030288">
    <property type="term" value="C:outer membrane-bounded periplasmic space"/>
    <property type="evidence" value="ECO:0007669"/>
    <property type="project" value="TreeGrafter"/>
</dbReference>
<keyword evidence="15" id="KW-0472">Membrane</keyword>
<keyword evidence="5" id="KW-0328">Glycosyltransferase</keyword>
<dbReference type="Gene3D" id="3.40.710.10">
    <property type="entry name" value="DD-peptidase/beta-lactamase superfamily"/>
    <property type="match status" value="1"/>
</dbReference>
<dbReference type="InterPro" id="IPR036950">
    <property type="entry name" value="PBP_transglycosylase"/>
</dbReference>
<dbReference type="GO" id="GO:0008360">
    <property type="term" value="P:regulation of cell shape"/>
    <property type="evidence" value="ECO:0007669"/>
    <property type="project" value="UniProtKB-KW"/>
</dbReference>
<dbReference type="EMBL" id="QOUI01000015">
    <property type="protein sequence ID" value="RCK68031.1"/>
    <property type="molecule type" value="Genomic_DNA"/>
</dbReference>
<evidence type="ECO:0000256" key="13">
    <source>
        <dbReference type="ARBA" id="ARBA00049902"/>
    </source>
</evidence>
<evidence type="ECO:0000313" key="19">
    <source>
        <dbReference type="EMBL" id="RCK68031.1"/>
    </source>
</evidence>
<dbReference type="GO" id="GO:0008658">
    <property type="term" value="F:penicillin binding"/>
    <property type="evidence" value="ECO:0007669"/>
    <property type="project" value="InterPro"/>
</dbReference>
<evidence type="ECO:0000256" key="6">
    <source>
        <dbReference type="ARBA" id="ARBA00022679"/>
    </source>
</evidence>
<dbReference type="InterPro" id="IPR012338">
    <property type="entry name" value="Beta-lactam/transpept-like"/>
</dbReference>
<gene>
    <name evidence="19" type="ORF">DT076_18440</name>
</gene>
<dbReference type="GO" id="GO:0009002">
    <property type="term" value="F:serine-type D-Ala-D-Ala carboxypeptidase activity"/>
    <property type="evidence" value="ECO:0007669"/>
    <property type="project" value="UniProtKB-EC"/>
</dbReference>
<evidence type="ECO:0000259" key="17">
    <source>
        <dbReference type="Pfam" id="PF00912"/>
    </source>
</evidence>
<dbReference type="Gene3D" id="3.30.10.20">
    <property type="match status" value="1"/>
</dbReference>
<evidence type="ECO:0000256" key="14">
    <source>
        <dbReference type="SAM" id="MobiDB-lite"/>
    </source>
</evidence>
<dbReference type="PANTHER" id="PTHR32282:SF33">
    <property type="entry name" value="PEPTIDOGLYCAN GLYCOSYLTRANSFERASE"/>
    <property type="match status" value="1"/>
</dbReference>
<evidence type="ECO:0000256" key="15">
    <source>
        <dbReference type="SAM" id="Phobius"/>
    </source>
</evidence>
<evidence type="ECO:0000256" key="4">
    <source>
        <dbReference type="ARBA" id="ARBA00022670"/>
    </source>
</evidence>
<evidence type="ECO:0000256" key="12">
    <source>
        <dbReference type="ARBA" id="ARBA00034000"/>
    </source>
</evidence>
<accession>A0A367YSR2</accession>
<dbReference type="PANTHER" id="PTHR32282">
    <property type="entry name" value="BINDING PROTEIN TRANSPEPTIDASE, PUTATIVE-RELATED"/>
    <property type="match status" value="1"/>
</dbReference>
<keyword evidence="20" id="KW-1185">Reference proteome</keyword>
<keyword evidence="7" id="KW-0378">Hydrolase</keyword>
<keyword evidence="8" id="KW-0133">Cell shape</keyword>
<keyword evidence="4" id="KW-0645">Protease</keyword>
<dbReference type="AlphaFoldDB" id="A0A367YSR2"/>
<dbReference type="InterPro" id="IPR023346">
    <property type="entry name" value="Lysozyme-like_dom_sf"/>
</dbReference>
<dbReference type="Pfam" id="PF00905">
    <property type="entry name" value="Transpeptidase"/>
    <property type="match status" value="1"/>
</dbReference>
<keyword evidence="11" id="KW-0961">Cell wall biogenesis/degradation</keyword>
<comment type="catalytic activity">
    <reaction evidence="13">
        <text>[GlcNAc-(1-&gt;4)-Mur2Ac(oyl-L-Ala-gamma-D-Glu-L-Lys-D-Ala-D-Ala)](n)-di-trans,octa-cis-undecaprenyl diphosphate + beta-D-GlcNAc-(1-&gt;4)-Mur2Ac(oyl-L-Ala-gamma-D-Glu-L-Lys-D-Ala-D-Ala)-di-trans,octa-cis-undecaprenyl diphosphate = [GlcNAc-(1-&gt;4)-Mur2Ac(oyl-L-Ala-gamma-D-Glu-L-Lys-D-Ala-D-Ala)](n+1)-di-trans,octa-cis-undecaprenyl diphosphate + di-trans,octa-cis-undecaprenyl diphosphate + H(+)</text>
        <dbReference type="Rhea" id="RHEA:23708"/>
        <dbReference type="Rhea" id="RHEA-COMP:9602"/>
        <dbReference type="Rhea" id="RHEA-COMP:9603"/>
        <dbReference type="ChEBI" id="CHEBI:15378"/>
        <dbReference type="ChEBI" id="CHEBI:58405"/>
        <dbReference type="ChEBI" id="CHEBI:60033"/>
        <dbReference type="ChEBI" id="CHEBI:78435"/>
        <dbReference type="EC" id="2.4.99.28"/>
    </reaction>
</comment>
<evidence type="ECO:0000256" key="10">
    <source>
        <dbReference type="ARBA" id="ARBA00023268"/>
    </source>
</evidence>
<evidence type="ECO:0000259" key="18">
    <source>
        <dbReference type="Pfam" id="PF03793"/>
    </source>
</evidence>
<keyword evidence="6" id="KW-0808">Transferase</keyword>
<evidence type="ECO:0000256" key="8">
    <source>
        <dbReference type="ARBA" id="ARBA00022960"/>
    </source>
</evidence>
<dbReference type="SUPFAM" id="SSF56601">
    <property type="entry name" value="beta-lactamase/transpeptidase-like"/>
    <property type="match status" value="1"/>
</dbReference>
<feature type="domain" description="Penicillin-binding protein transpeptidase" evidence="16">
    <location>
        <begin position="360"/>
        <end position="623"/>
    </location>
</feature>
<keyword evidence="10" id="KW-0511">Multifunctional enzyme</keyword>
<dbReference type="Pfam" id="PF00912">
    <property type="entry name" value="Transgly"/>
    <property type="match status" value="1"/>
</dbReference>
<reference evidence="19 20" key="1">
    <citation type="submission" date="2018-07" db="EMBL/GenBank/DDBJ databases">
        <title>Desertimonas flava gen. nov. sp. nov.</title>
        <authorList>
            <person name="Liu S."/>
        </authorList>
    </citation>
    <scope>NUCLEOTIDE SEQUENCE [LARGE SCALE GENOMIC DNA]</scope>
    <source>
        <strain evidence="19 20">16Sb5-5</strain>
    </source>
</reference>
<dbReference type="Pfam" id="PF03793">
    <property type="entry name" value="PASTA"/>
    <property type="match status" value="1"/>
</dbReference>
<dbReference type="RefSeq" id="WP_114128171.1">
    <property type="nucleotide sequence ID" value="NZ_QOUI01000015.1"/>
</dbReference>
<dbReference type="GO" id="GO:0008955">
    <property type="term" value="F:peptidoglycan glycosyltransferase activity"/>
    <property type="evidence" value="ECO:0007669"/>
    <property type="project" value="UniProtKB-EC"/>
</dbReference>
<dbReference type="GO" id="GO:0006508">
    <property type="term" value="P:proteolysis"/>
    <property type="evidence" value="ECO:0007669"/>
    <property type="project" value="UniProtKB-KW"/>
</dbReference>
<dbReference type="SUPFAM" id="SSF53955">
    <property type="entry name" value="Lysozyme-like"/>
    <property type="match status" value="1"/>
</dbReference>
<dbReference type="GO" id="GO:0071555">
    <property type="term" value="P:cell wall organization"/>
    <property type="evidence" value="ECO:0007669"/>
    <property type="project" value="UniProtKB-KW"/>
</dbReference>
<name>A0A367YSR2_9ACTN</name>
<dbReference type="CDD" id="cd06577">
    <property type="entry name" value="PASTA_pknB"/>
    <property type="match status" value="1"/>
</dbReference>
<feature type="transmembrane region" description="Helical" evidence="15">
    <location>
        <begin position="12"/>
        <end position="36"/>
    </location>
</feature>
<keyword evidence="3" id="KW-0121">Carboxypeptidase</keyword>
<feature type="compositionally biased region" description="Basic and acidic residues" evidence="14">
    <location>
        <begin position="772"/>
        <end position="805"/>
    </location>
</feature>
<evidence type="ECO:0000256" key="3">
    <source>
        <dbReference type="ARBA" id="ARBA00022645"/>
    </source>
</evidence>
<evidence type="ECO:0000256" key="1">
    <source>
        <dbReference type="ARBA" id="ARBA00007090"/>
    </source>
</evidence>
<comment type="similarity">
    <text evidence="2">In the N-terminal section; belongs to the glycosyltransferase 51 family.</text>
</comment>
<dbReference type="InterPro" id="IPR050396">
    <property type="entry name" value="Glycosyltr_51/Transpeptidase"/>
</dbReference>
<sequence length="811" mass="87266">MSTKRLGSLAYSTIMFVVVSVLMGLLAAGLVVPFAAVAGTGSRATANSLELLPADLETPPQPERSQVLMADGSVLADFFEENRVYVALEDIAPVMQQAQIAIEDHRFYEHGAIDLVGTLRAFAQNTAGGSTQGGSSITQQYVKMVQIEKAKAAGDEAGILAAQEQSYSRKIQEMRYAIAMEKRFSKDEILERYLNIAYYGDGAYGVNQAAWHYFGKTAKDLELAEAAMLAGLVQNPTATDPVRFPERAIERRDVVINRMAQLGLVTPEAAEEAAATEWDPGQVKSFTNGCVGTEFPFLCDYVRQTLLTNEALGSTVAERESQLKRGGLRIETQIDRKTQQAAEKAISELIAPTDPVISTMTMVQPGTGLIMAMAQSRPEMGTDKGQTYYNYAVPASLGGAEGFQAGSTFKTFVAAAALEKGIPMTKRYNAPQQKDFSDTRFQACEGTVKVPKGYKPKNSTRSGNNMSMATATAWSVNTYFLQLGRDTGMCNVTEMLDKTGVALSSGDPWAEQSTIFSLPLGSVDITPLSMAEGYATFAADGVHCEPVIVEKVTTGTGEEVPIPDAGCERVIEADVARGVNSLLQGVMDATGRPADIGKGYATAGKTGTTDNNQAVWFCGYTPEVAGCASIAIDKTNPYWKGKRKSLKGRTLPVSDTYLAGSGGGDAGQFIWKPAMTEALKGKPKTKFKKPSANVREGKTADVPSVVGLTADEAEETLNAAGFNVVRANTYSSAPRGTYLGPSDKSRAKQGSTIYLYFSAGPRPQPRDDDDDDKKKSKKSSDNKKKDSEKEDSKKEDSKKKDSKKDDEDDDE</sequence>
<dbReference type="InterPro" id="IPR005543">
    <property type="entry name" value="PASTA_dom"/>
</dbReference>
<protein>
    <submittedName>
        <fullName evidence="19">Penicillin-binding protein</fullName>
    </submittedName>
</protein>
<dbReference type="FunFam" id="1.10.3810.10:FF:000001">
    <property type="entry name" value="Penicillin-binding protein 1A"/>
    <property type="match status" value="1"/>
</dbReference>
<evidence type="ECO:0000256" key="11">
    <source>
        <dbReference type="ARBA" id="ARBA00023316"/>
    </source>
</evidence>
<evidence type="ECO:0000256" key="7">
    <source>
        <dbReference type="ARBA" id="ARBA00022801"/>
    </source>
</evidence>
<feature type="domain" description="Glycosyl transferase family 51" evidence="17">
    <location>
        <begin position="72"/>
        <end position="259"/>
    </location>
</feature>
<dbReference type="Gene3D" id="1.10.3810.10">
    <property type="entry name" value="Biosynthetic peptidoglycan transglycosylase-like"/>
    <property type="match status" value="1"/>
</dbReference>
<keyword evidence="9" id="KW-0573">Peptidoglycan synthesis</keyword>
<evidence type="ECO:0000259" key="16">
    <source>
        <dbReference type="Pfam" id="PF00905"/>
    </source>
</evidence>
<evidence type="ECO:0000256" key="2">
    <source>
        <dbReference type="ARBA" id="ARBA00007739"/>
    </source>
</evidence>
<dbReference type="Proteomes" id="UP000252770">
    <property type="component" value="Unassembled WGS sequence"/>
</dbReference>
<feature type="region of interest" description="Disordered" evidence="14">
    <location>
        <begin position="755"/>
        <end position="811"/>
    </location>
</feature>
<comment type="caution">
    <text evidence="19">The sequence shown here is derived from an EMBL/GenBank/DDBJ whole genome shotgun (WGS) entry which is preliminary data.</text>
</comment>
<organism evidence="19 20">
    <name type="scientific">Desertihabitans brevis</name>
    <dbReference type="NCBI Taxonomy" id="2268447"/>
    <lineage>
        <taxon>Bacteria</taxon>
        <taxon>Bacillati</taxon>
        <taxon>Actinomycetota</taxon>
        <taxon>Actinomycetes</taxon>
        <taxon>Propionibacteriales</taxon>
        <taxon>Propionibacteriaceae</taxon>
        <taxon>Desertihabitans</taxon>
    </lineage>
</organism>
<dbReference type="GO" id="GO:0009252">
    <property type="term" value="P:peptidoglycan biosynthetic process"/>
    <property type="evidence" value="ECO:0007669"/>
    <property type="project" value="UniProtKB-KW"/>
</dbReference>
<evidence type="ECO:0000256" key="5">
    <source>
        <dbReference type="ARBA" id="ARBA00022676"/>
    </source>
</evidence>
<keyword evidence="15" id="KW-1133">Transmembrane helix</keyword>